<reference evidence="1" key="1">
    <citation type="submission" date="2020-03" db="EMBL/GenBank/DDBJ databases">
        <title>The deep terrestrial virosphere.</title>
        <authorList>
            <person name="Holmfeldt K."/>
            <person name="Nilsson E."/>
            <person name="Simone D."/>
            <person name="Lopez-Fernandez M."/>
            <person name="Wu X."/>
            <person name="de Brujin I."/>
            <person name="Lundin D."/>
            <person name="Andersson A."/>
            <person name="Bertilsson S."/>
            <person name="Dopson M."/>
        </authorList>
    </citation>
    <scope>NUCLEOTIDE SEQUENCE</scope>
    <source>
        <strain evidence="2">MM171A02268</strain>
        <strain evidence="1">MM171B01857</strain>
    </source>
</reference>
<dbReference type="EMBL" id="MT143929">
    <property type="protein sequence ID" value="QJH92897.1"/>
    <property type="molecule type" value="Genomic_DNA"/>
</dbReference>
<organism evidence="1">
    <name type="scientific">viral metagenome</name>
    <dbReference type="NCBI Taxonomy" id="1070528"/>
    <lineage>
        <taxon>unclassified sequences</taxon>
        <taxon>metagenomes</taxon>
        <taxon>organismal metagenomes</taxon>
    </lineage>
</organism>
<gene>
    <name evidence="2" type="ORF">MM171A02268_0007</name>
    <name evidence="1" type="ORF">MM171B01857_0006</name>
</gene>
<dbReference type="EMBL" id="MT143737">
    <property type="protein sequence ID" value="QJB01830.1"/>
    <property type="molecule type" value="Genomic_DNA"/>
</dbReference>
<name>A0A6M3M6S1_9ZZZZ</name>
<proteinExistence type="predicted"/>
<dbReference type="AlphaFoldDB" id="A0A6M3M6S1"/>
<evidence type="ECO:0000313" key="1">
    <source>
        <dbReference type="EMBL" id="QJB01830.1"/>
    </source>
</evidence>
<sequence>MTKLKLGQCQVEGCSSEAKYKLFRTLKGKKEWLSVCRLHEKHIGDENMVRSGGRYEEGEK</sequence>
<accession>A0A6M3M6S1</accession>
<evidence type="ECO:0000313" key="2">
    <source>
        <dbReference type="EMBL" id="QJH92897.1"/>
    </source>
</evidence>
<protein>
    <submittedName>
        <fullName evidence="1">Uncharacterized protein</fullName>
    </submittedName>
</protein>